<accession>A0A4R0RTA4</accession>
<proteinExistence type="predicted"/>
<keyword evidence="7" id="KW-1185">Reference proteome</keyword>
<evidence type="ECO:0000256" key="1">
    <source>
        <dbReference type="ARBA" id="ARBA00022574"/>
    </source>
</evidence>
<dbReference type="SMART" id="SM00320">
    <property type="entry name" value="WD40"/>
    <property type="match status" value="7"/>
</dbReference>
<feature type="domain" description="F-box" evidence="5">
    <location>
        <begin position="295"/>
        <end position="342"/>
    </location>
</feature>
<name>A0A4R0RTA4_9APHY</name>
<dbReference type="InterPro" id="IPR019775">
    <property type="entry name" value="WD40_repeat_CS"/>
</dbReference>
<dbReference type="Proteomes" id="UP000292702">
    <property type="component" value="Unassembled WGS sequence"/>
</dbReference>
<dbReference type="PANTHER" id="PTHR19849">
    <property type="entry name" value="PHOSPHOLIPASE A-2-ACTIVATING PROTEIN"/>
    <property type="match status" value="1"/>
</dbReference>
<feature type="compositionally biased region" description="Pro residues" evidence="4">
    <location>
        <begin position="203"/>
        <end position="226"/>
    </location>
</feature>
<dbReference type="InterPro" id="IPR001810">
    <property type="entry name" value="F-box_dom"/>
</dbReference>
<keyword evidence="6" id="KW-0436">Ligase</keyword>
<feature type="repeat" description="WD" evidence="3">
    <location>
        <begin position="449"/>
        <end position="488"/>
    </location>
</feature>
<dbReference type="InterPro" id="IPR015943">
    <property type="entry name" value="WD40/YVTN_repeat-like_dom_sf"/>
</dbReference>
<evidence type="ECO:0000313" key="6">
    <source>
        <dbReference type="EMBL" id="TCD67058.1"/>
    </source>
</evidence>
<protein>
    <submittedName>
        <fullName evidence="6">SCF ubiquitin ligase complex subunit cdc4</fullName>
    </submittedName>
</protein>
<feature type="compositionally biased region" description="Basic residues" evidence="4">
    <location>
        <begin position="904"/>
        <end position="914"/>
    </location>
</feature>
<feature type="repeat" description="WD" evidence="3">
    <location>
        <begin position="657"/>
        <end position="696"/>
    </location>
</feature>
<feature type="region of interest" description="Disordered" evidence="4">
    <location>
        <begin position="16"/>
        <end position="41"/>
    </location>
</feature>
<feature type="compositionally biased region" description="Polar residues" evidence="4">
    <location>
        <begin position="882"/>
        <end position="899"/>
    </location>
</feature>
<keyword evidence="1 3" id="KW-0853">WD repeat</keyword>
<feature type="region of interest" description="Disordered" evidence="4">
    <location>
        <begin position="844"/>
        <end position="914"/>
    </location>
</feature>
<evidence type="ECO:0000313" key="7">
    <source>
        <dbReference type="Proteomes" id="UP000292702"/>
    </source>
</evidence>
<dbReference type="SUPFAM" id="SSF50978">
    <property type="entry name" value="WD40 repeat-like"/>
    <property type="match status" value="1"/>
</dbReference>
<feature type="region of interest" description="Disordered" evidence="4">
    <location>
        <begin position="117"/>
        <end position="147"/>
    </location>
</feature>
<comment type="caution">
    <text evidence="6">The sequence shown here is derived from an EMBL/GenBank/DDBJ whole genome shotgun (WGS) entry which is preliminary data.</text>
</comment>
<evidence type="ECO:0000259" key="5">
    <source>
        <dbReference type="PROSITE" id="PS50181"/>
    </source>
</evidence>
<dbReference type="GO" id="GO:0043130">
    <property type="term" value="F:ubiquitin binding"/>
    <property type="evidence" value="ECO:0007669"/>
    <property type="project" value="TreeGrafter"/>
</dbReference>
<evidence type="ECO:0000256" key="3">
    <source>
        <dbReference type="PROSITE-ProRule" id="PRU00221"/>
    </source>
</evidence>
<dbReference type="GO" id="GO:0016874">
    <property type="term" value="F:ligase activity"/>
    <property type="evidence" value="ECO:0007669"/>
    <property type="project" value="UniProtKB-KW"/>
</dbReference>
<evidence type="ECO:0000256" key="2">
    <source>
        <dbReference type="ARBA" id="ARBA00022737"/>
    </source>
</evidence>
<dbReference type="PROSITE" id="PS50181">
    <property type="entry name" value="FBOX"/>
    <property type="match status" value="1"/>
</dbReference>
<evidence type="ECO:0000256" key="4">
    <source>
        <dbReference type="SAM" id="MobiDB-lite"/>
    </source>
</evidence>
<feature type="region of interest" description="Disordered" evidence="4">
    <location>
        <begin position="175"/>
        <end position="241"/>
    </location>
</feature>
<dbReference type="InterPro" id="IPR036047">
    <property type="entry name" value="F-box-like_dom_sf"/>
</dbReference>
<dbReference type="GO" id="GO:0005634">
    <property type="term" value="C:nucleus"/>
    <property type="evidence" value="ECO:0007669"/>
    <property type="project" value="TreeGrafter"/>
</dbReference>
<dbReference type="SUPFAM" id="SSF81383">
    <property type="entry name" value="F-box domain"/>
    <property type="match status" value="1"/>
</dbReference>
<dbReference type="SMART" id="SM00256">
    <property type="entry name" value="FBOX"/>
    <property type="match status" value="1"/>
</dbReference>
<dbReference type="Pfam" id="PF00400">
    <property type="entry name" value="WD40"/>
    <property type="match status" value="7"/>
</dbReference>
<dbReference type="PROSITE" id="PS50294">
    <property type="entry name" value="WD_REPEATS_REGION"/>
    <property type="match status" value="4"/>
</dbReference>
<feature type="compositionally biased region" description="Polar residues" evidence="4">
    <location>
        <begin position="851"/>
        <end position="861"/>
    </location>
</feature>
<dbReference type="CDD" id="cd00200">
    <property type="entry name" value="WD40"/>
    <property type="match status" value="1"/>
</dbReference>
<feature type="compositionally biased region" description="Acidic residues" evidence="4">
    <location>
        <begin position="117"/>
        <end position="127"/>
    </location>
</feature>
<feature type="repeat" description="WD" evidence="3">
    <location>
        <begin position="575"/>
        <end position="606"/>
    </location>
</feature>
<organism evidence="6 7">
    <name type="scientific">Steccherinum ochraceum</name>
    <dbReference type="NCBI Taxonomy" id="92696"/>
    <lineage>
        <taxon>Eukaryota</taxon>
        <taxon>Fungi</taxon>
        <taxon>Dikarya</taxon>
        <taxon>Basidiomycota</taxon>
        <taxon>Agaricomycotina</taxon>
        <taxon>Agaricomycetes</taxon>
        <taxon>Polyporales</taxon>
        <taxon>Steccherinaceae</taxon>
        <taxon>Steccherinum</taxon>
    </lineage>
</organism>
<keyword evidence="2" id="KW-0677">Repeat</keyword>
<feature type="region of interest" description="Disordered" evidence="4">
    <location>
        <begin position="773"/>
        <end position="832"/>
    </location>
</feature>
<sequence>MDRHWLFMGRTRASNVVSNDAGGRGGLHPSSSSSTMNSQQRPTLYLAPSVNTTTVVTTTTTTTTYAPLQLPQLPTPSSPRDAKSYPLYHAHLPKSLRRFPLVFPGGSRATFRDGDIGEEEMQEEEEITSGSGWRQIKRDEDAESRQEVGLAEAIERYGRKRSYSAEHMMEGIEATRGISALTPPRKKAKAAPLPPISTATNPAAPPSPLPSPHGSPPPENVWPSAPPSGNSSPQPQAPFQPDLSLTTLLTLPSLLAHFSNLPPQLQSHVLLTFLRHSPLNVLRTLHSVLGPTLARDFLTLLPAELVSHVLSYLPFSDLARASRVSKAWRAIIDSDPVLWRDLLKSTKIWFGGQTENAFADAIFARRKRMSLPAIDALPLPHPYKILFQSRHLTRTRWVHNQTPKRITFPAHGRSVVTCLIFSHGRIISASDDHSIHVYSPHTGQLVRSLDGHEGGVWALAATKNTLVSGSTDRTVRIWDLSTGRCTHVFGGHTSTVRCLAIVKPEMIEVEENGIVTREKWPKRPLIVTGSRDHSLRVWALPRPGDDEYRCYGADDTEVDPSEEEVDDNPYHKLHLEGHDHAVRALAARGRTLVSGSYDCTVRIWDIITGDCKWVLVGHTQKVYSVVLDIHRNLACSGSMDGTVRVWDLNTGQCRHTLSGHTSLVGLLGLSASYLVSAAADSTLRVWDPESGELRHTLAAHNGAITCFQHDEFKVLSGSDGTLKMWDIRDGTQVRDLLTGIVGVWQIVFEGRWCVAASNRTDSTVLDVWDFGNEEGDEEWEGEPASGLYDEDSDDDDDEDADQVDEAMDQDIDVAPSDTEDIDLEDAGDEDEDEVRLFGYQGRIRDPAKSSAALSPQGSAPSQADRIARPFRFGAGSGRNVAGPSSSASRARTLPNNVDDTPTRPRIRTSGHRRR</sequence>
<dbReference type="PROSITE" id="PS50082">
    <property type="entry name" value="WD_REPEATS_2"/>
    <property type="match status" value="5"/>
</dbReference>
<reference evidence="6 7" key="1">
    <citation type="submission" date="2018-11" db="EMBL/GenBank/DDBJ databases">
        <title>Genome assembly of Steccherinum ochraceum LE-BIN_3174, the white-rot fungus of the Steccherinaceae family (The Residual Polyporoid clade, Polyporales, Basidiomycota).</title>
        <authorList>
            <person name="Fedorova T.V."/>
            <person name="Glazunova O.A."/>
            <person name="Landesman E.O."/>
            <person name="Moiseenko K.V."/>
            <person name="Psurtseva N.V."/>
            <person name="Savinova O.S."/>
            <person name="Shakhova N.V."/>
            <person name="Tyazhelova T.V."/>
            <person name="Vasina D.V."/>
        </authorList>
    </citation>
    <scope>NUCLEOTIDE SEQUENCE [LARGE SCALE GENOMIC DNA]</scope>
    <source>
        <strain evidence="6 7">LE-BIN_3174</strain>
    </source>
</reference>
<dbReference type="PANTHER" id="PTHR19849:SF1">
    <property type="entry name" value="F-BOX_WD REPEAT-CONTAINING PROTEIN 7"/>
    <property type="match status" value="1"/>
</dbReference>
<feature type="compositionally biased region" description="Basic and acidic residues" evidence="4">
    <location>
        <begin position="136"/>
        <end position="146"/>
    </location>
</feature>
<dbReference type="InterPro" id="IPR036322">
    <property type="entry name" value="WD40_repeat_dom_sf"/>
</dbReference>
<dbReference type="InterPro" id="IPR020472">
    <property type="entry name" value="WD40_PAC1"/>
</dbReference>
<feature type="repeat" description="WD" evidence="3">
    <location>
        <begin position="615"/>
        <end position="656"/>
    </location>
</feature>
<gene>
    <name evidence="6" type="primary">CDC4_1</name>
    <name evidence="6" type="ORF">EIP91_000620</name>
</gene>
<dbReference type="AlphaFoldDB" id="A0A4R0RTA4"/>
<dbReference type="InterPro" id="IPR001680">
    <property type="entry name" value="WD40_rpt"/>
</dbReference>
<dbReference type="OrthoDB" id="190105at2759"/>
<dbReference type="PROSITE" id="PS00678">
    <property type="entry name" value="WD_REPEATS_1"/>
    <property type="match status" value="3"/>
</dbReference>
<dbReference type="GO" id="GO:0005737">
    <property type="term" value="C:cytoplasm"/>
    <property type="evidence" value="ECO:0007669"/>
    <property type="project" value="TreeGrafter"/>
</dbReference>
<dbReference type="GO" id="GO:0010992">
    <property type="term" value="P:ubiquitin recycling"/>
    <property type="evidence" value="ECO:0007669"/>
    <property type="project" value="TreeGrafter"/>
</dbReference>
<dbReference type="STRING" id="92696.A0A4R0RTA4"/>
<dbReference type="Gene3D" id="1.20.1280.50">
    <property type="match status" value="1"/>
</dbReference>
<feature type="repeat" description="WD" evidence="3">
    <location>
        <begin position="697"/>
        <end position="735"/>
    </location>
</feature>
<dbReference type="Pfam" id="PF12937">
    <property type="entry name" value="F-box-like"/>
    <property type="match status" value="1"/>
</dbReference>
<dbReference type="EMBL" id="RWJN01000112">
    <property type="protein sequence ID" value="TCD67058.1"/>
    <property type="molecule type" value="Genomic_DNA"/>
</dbReference>
<dbReference type="Gene3D" id="2.130.10.10">
    <property type="entry name" value="YVTN repeat-like/Quinoprotein amine dehydrogenase"/>
    <property type="match status" value="1"/>
</dbReference>
<feature type="compositionally biased region" description="Acidic residues" evidence="4">
    <location>
        <begin position="788"/>
        <end position="832"/>
    </location>
</feature>
<dbReference type="GO" id="GO:0043161">
    <property type="term" value="P:proteasome-mediated ubiquitin-dependent protein catabolic process"/>
    <property type="evidence" value="ECO:0007669"/>
    <property type="project" value="TreeGrafter"/>
</dbReference>
<dbReference type="PRINTS" id="PR00320">
    <property type="entry name" value="GPROTEINBRPT"/>
</dbReference>